<name>A0A0B7GRW7_STRSA</name>
<dbReference type="EMBL" id="CDMW01000001">
    <property type="protein sequence ID" value="CEL90978.1"/>
    <property type="molecule type" value="Genomic_DNA"/>
</dbReference>
<feature type="transmembrane region" description="Helical" evidence="15">
    <location>
        <begin position="7"/>
        <end position="25"/>
    </location>
</feature>
<evidence type="ECO:0000256" key="9">
    <source>
        <dbReference type="ARBA" id="ARBA00022840"/>
    </source>
</evidence>
<keyword evidence="4" id="KW-0597">Phosphoprotein</keyword>
<dbReference type="GO" id="GO:0005524">
    <property type="term" value="F:ATP binding"/>
    <property type="evidence" value="ECO:0007669"/>
    <property type="project" value="UniProtKB-UniRule"/>
</dbReference>
<evidence type="ECO:0000256" key="3">
    <source>
        <dbReference type="ARBA" id="ARBA00022475"/>
    </source>
</evidence>
<dbReference type="PIRSF" id="PIRSF037431">
    <property type="entry name" value="STHK_LiaS"/>
    <property type="match status" value="1"/>
</dbReference>
<keyword evidence="11 13" id="KW-0902">Two-component regulatory system</keyword>
<reference evidence="17 18" key="1">
    <citation type="submission" date="2015-01" db="EMBL/GenBank/DDBJ databases">
        <authorList>
            <person name="Pelicic Vladimir"/>
        </authorList>
    </citation>
    <scope>NUCLEOTIDE SEQUENCE [LARGE SCALE GENOMIC DNA]</scope>
    <source>
        <strain evidence="17 18">2908</strain>
    </source>
</reference>
<dbReference type="InterPro" id="IPR017202">
    <property type="entry name" value="LiaS/VraS"/>
</dbReference>
<dbReference type="Pfam" id="PF02518">
    <property type="entry name" value="HATPase_c"/>
    <property type="match status" value="1"/>
</dbReference>
<evidence type="ECO:0000313" key="17">
    <source>
        <dbReference type="EMBL" id="CEL90978.1"/>
    </source>
</evidence>
<evidence type="ECO:0000256" key="2">
    <source>
        <dbReference type="ARBA" id="ARBA00004651"/>
    </source>
</evidence>
<evidence type="ECO:0000256" key="10">
    <source>
        <dbReference type="ARBA" id="ARBA00022989"/>
    </source>
</evidence>
<evidence type="ECO:0000256" key="15">
    <source>
        <dbReference type="SAM" id="Phobius"/>
    </source>
</evidence>
<dbReference type="AlphaFoldDB" id="A0A0B7GRW7"/>
<dbReference type="GO" id="GO:0046983">
    <property type="term" value="F:protein dimerization activity"/>
    <property type="evidence" value="ECO:0007669"/>
    <property type="project" value="InterPro"/>
</dbReference>
<evidence type="ECO:0000256" key="6">
    <source>
        <dbReference type="ARBA" id="ARBA00022692"/>
    </source>
</evidence>
<dbReference type="InterPro" id="IPR036890">
    <property type="entry name" value="HATPase_C_sf"/>
</dbReference>
<keyword evidence="9 13" id="KW-0067">ATP-binding</keyword>
<dbReference type="GO" id="GO:0000155">
    <property type="term" value="F:phosphorelay sensor kinase activity"/>
    <property type="evidence" value="ECO:0007669"/>
    <property type="project" value="UniProtKB-UniRule"/>
</dbReference>
<dbReference type="Gene3D" id="1.20.5.1930">
    <property type="match status" value="1"/>
</dbReference>
<dbReference type="PANTHER" id="PTHR24421">
    <property type="entry name" value="NITRATE/NITRITE SENSOR PROTEIN NARX-RELATED"/>
    <property type="match status" value="1"/>
</dbReference>
<keyword evidence="10 15" id="KW-1133">Transmembrane helix</keyword>
<dbReference type="GO" id="GO:0005886">
    <property type="term" value="C:plasma membrane"/>
    <property type="evidence" value="ECO:0007669"/>
    <property type="project" value="UniProtKB-SubCell"/>
</dbReference>
<evidence type="ECO:0000256" key="8">
    <source>
        <dbReference type="ARBA" id="ARBA00022777"/>
    </source>
</evidence>
<evidence type="ECO:0000256" key="11">
    <source>
        <dbReference type="ARBA" id="ARBA00023012"/>
    </source>
</evidence>
<keyword evidence="6 15" id="KW-0812">Transmembrane</keyword>
<dbReference type="Gene3D" id="3.30.565.10">
    <property type="entry name" value="Histidine kinase-like ATPase, C-terminal domain"/>
    <property type="match status" value="1"/>
</dbReference>
<sequence>MKKSNYFLILLYTFFVLFIIFHYIFNIFDFTWQELFNDLELLQSFVFFVVIIGLSLTILIVIAARLIQYLSVANVQKNLRHLLDGRRLEPTDQPELDRSLHQLERRLHRLTENLQKSENQTLQTEEKIIEKERRRIARDLHDTVSQELFAANMILSGVAGNVERLDGQKLQKQLKGIADILDTAQKDLRILLLHLRPTELENKTLIEGMDVIIKELTDKSDIDVHFNHQVGHLPKQMEEHVFRIMQEIINNTLRHAQASRLDIYLYQAPNELKIKVSDNGVGFDPLAQDELSYGLKNMEDRVRDMAGTFKLLTAPRKGLSIEITIPLLEGEDHEDIVSG</sequence>
<evidence type="ECO:0000256" key="4">
    <source>
        <dbReference type="ARBA" id="ARBA00022553"/>
    </source>
</evidence>
<evidence type="ECO:0000256" key="12">
    <source>
        <dbReference type="ARBA" id="ARBA00023136"/>
    </source>
</evidence>
<evidence type="ECO:0000256" key="7">
    <source>
        <dbReference type="ARBA" id="ARBA00022741"/>
    </source>
</evidence>
<feature type="coiled-coil region" evidence="14">
    <location>
        <begin position="93"/>
        <end position="134"/>
    </location>
</feature>
<evidence type="ECO:0000259" key="16">
    <source>
        <dbReference type="PROSITE" id="PS50109"/>
    </source>
</evidence>
<feature type="domain" description="Histidine kinase" evidence="16">
    <location>
        <begin position="243"/>
        <end position="329"/>
    </location>
</feature>
<organism evidence="17 18">
    <name type="scientific">Streptococcus sanguinis</name>
    <dbReference type="NCBI Taxonomy" id="1305"/>
    <lineage>
        <taxon>Bacteria</taxon>
        <taxon>Bacillati</taxon>
        <taxon>Bacillota</taxon>
        <taxon>Bacilli</taxon>
        <taxon>Lactobacillales</taxon>
        <taxon>Streptococcaceae</taxon>
        <taxon>Streptococcus</taxon>
    </lineage>
</organism>
<evidence type="ECO:0000256" key="14">
    <source>
        <dbReference type="SAM" id="Coils"/>
    </source>
</evidence>
<keyword evidence="14" id="KW-0175">Coiled coil</keyword>
<evidence type="ECO:0000313" key="18">
    <source>
        <dbReference type="Proteomes" id="UP000183504"/>
    </source>
</evidence>
<dbReference type="InterPro" id="IPR011712">
    <property type="entry name" value="Sig_transdc_His_kin_sub3_dim/P"/>
</dbReference>
<dbReference type="Pfam" id="PF07730">
    <property type="entry name" value="HisKA_3"/>
    <property type="match status" value="1"/>
</dbReference>
<protein>
    <recommendedName>
        <fullName evidence="13">Sensor histidine kinase</fullName>
        <ecNumber evidence="13">2.7.13.3</ecNumber>
    </recommendedName>
</protein>
<dbReference type="PROSITE" id="PS50109">
    <property type="entry name" value="HIS_KIN"/>
    <property type="match status" value="1"/>
</dbReference>
<dbReference type="SMART" id="SM00387">
    <property type="entry name" value="HATPase_c"/>
    <property type="match status" value="1"/>
</dbReference>
<dbReference type="PANTHER" id="PTHR24421:SF37">
    <property type="entry name" value="SENSOR HISTIDINE KINASE NARS"/>
    <property type="match status" value="1"/>
</dbReference>
<evidence type="ECO:0000256" key="1">
    <source>
        <dbReference type="ARBA" id="ARBA00000085"/>
    </source>
</evidence>
<dbReference type="RefSeq" id="WP_072074474.1">
    <property type="nucleotide sequence ID" value="NZ_CDMW01000001.1"/>
</dbReference>
<comment type="subcellular location">
    <subcellularLocation>
        <location evidence="2 13">Cell membrane</location>
        <topology evidence="2 13">Multi-pass membrane protein</topology>
    </subcellularLocation>
</comment>
<comment type="catalytic activity">
    <reaction evidence="1 13">
        <text>ATP + protein L-histidine = ADP + protein N-phospho-L-histidine.</text>
        <dbReference type="EC" id="2.7.13.3"/>
    </reaction>
</comment>
<proteinExistence type="predicted"/>
<keyword evidence="8 13" id="KW-0418">Kinase</keyword>
<keyword evidence="3 13" id="KW-1003">Cell membrane</keyword>
<keyword evidence="7 13" id="KW-0547">Nucleotide-binding</keyword>
<dbReference type="CDD" id="cd16917">
    <property type="entry name" value="HATPase_UhpB-NarQ-NarX-like"/>
    <property type="match status" value="1"/>
</dbReference>
<keyword evidence="12 13" id="KW-0472">Membrane</keyword>
<dbReference type="EC" id="2.7.13.3" evidence="13"/>
<dbReference type="Proteomes" id="UP000183504">
    <property type="component" value="Unassembled WGS sequence"/>
</dbReference>
<keyword evidence="5 13" id="KW-0808">Transferase</keyword>
<dbReference type="InterPro" id="IPR050482">
    <property type="entry name" value="Sensor_HK_TwoCompSys"/>
</dbReference>
<accession>A0A0B7GRW7</accession>
<evidence type="ECO:0000256" key="5">
    <source>
        <dbReference type="ARBA" id="ARBA00022679"/>
    </source>
</evidence>
<dbReference type="InterPro" id="IPR005467">
    <property type="entry name" value="His_kinase_dom"/>
</dbReference>
<feature type="transmembrane region" description="Helical" evidence="15">
    <location>
        <begin position="45"/>
        <end position="67"/>
    </location>
</feature>
<dbReference type="SUPFAM" id="SSF55874">
    <property type="entry name" value="ATPase domain of HSP90 chaperone/DNA topoisomerase II/histidine kinase"/>
    <property type="match status" value="1"/>
</dbReference>
<evidence type="ECO:0000256" key="13">
    <source>
        <dbReference type="PIRNR" id="PIRNR037431"/>
    </source>
</evidence>
<gene>
    <name evidence="17" type="primary">vraS</name>
    <name evidence="17" type="ORF">SSV_1692</name>
</gene>
<dbReference type="InterPro" id="IPR003594">
    <property type="entry name" value="HATPase_dom"/>
</dbReference>